<organism evidence="2 3">
    <name type="scientific">Ralstonia flatus</name>
    <dbReference type="NCBI Taxonomy" id="3058601"/>
    <lineage>
        <taxon>Bacteria</taxon>
        <taxon>Pseudomonadati</taxon>
        <taxon>Pseudomonadota</taxon>
        <taxon>Betaproteobacteria</taxon>
        <taxon>Burkholderiales</taxon>
        <taxon>Burkholderiaceae</taxon>
        <taxon>Ralstonia</taxon>
    </lineage>
</organism>
<keyword evidence="3" id="KW-1185">Reference proteome</keyword>
<keyword evidence="1" id="KW-1133">Transmembrane helix</keyword>
<evidence type="ECO:0008006" key="4">
    <source>
        <dbReference type="Google" id="ProtNLM"/>
    </source>
</evidence>
<evidence type="ECO:0000313" key="3">
    <source>
        <dbReference type="Proteomes" id="UP001189792"/>
    </source>
</evidence>
<comment type="caution">
    <text evidence="2">The sequence shown here is derived from an EMBL/GenBank/DDBJ whole genome shotgun (WGS) entry which is preliminary data.</text>
</comment>
<keyword evidence="1" id="KW-0812">Transmembrane</keyword>
<gene>
    <name evidence="2" type="ORF">R77564_03905</name>
</gene>
<protein>
    <recommendedName>
        <fullName evidence="4">Transmembrane protein</fullName>
    </recommendedName>
</protein>
<proteinExistence type="predicted"/>
<sequence length="117" mass="12897">MQWVSRENDCDFWSAGMKKRILLDISIIVVVLLFIFSPGLLLLYRVQGDSTKSTDAHQGDEGAWPRLTGGCLYCRGVKPGSVNQSYGAPVRQAALGVADNFTVLPTYGEPVEAWGYR</sequence>
<name>A0ABN9KJ16_9RALS</name>
<evidence type="ECO:0000256" key="1">
    <source>
        <dbReference type="SAM" id="Phobius"/>
    </source>
</evidence>
<evidence type="ECO:0000313" key="2">
    <source>
        <dbReference type="EMBL" id="CAJ0895591.1"/>
    </source>
</evidence>
<keyword evidence="1" id="KW-0472">Membrane</keyword>
<dbReference type="Proteomes" id="UP001189792">
    <property type="component" value="Unassembled WGS sequence"/>
</dbReference>
<accession>A0ABN9KJ16</accession>
<dbReference type="EMBL" id="CAUDLI010000009">
    <property type="protein sequence ID" value="CAJ0895591.1"/>
    <property type="molecule type" value="Genomic_DNA"/>
</dbReference>
<reference evidence="2 3" key="1">
    <citation type="submission" date="2023-07" db="EMBL/GenBank/DDBJ databases">
        <authorList>
            <person name="Peeters C."/>
        </authorList>
    </citation>
    <scope>NUCLEOTIDE SEQUENCE [LARGE SCALE GENOMIC DNA]</scope>
    <source>
        <strain evidence="2 3">LMG 32965</strain>
    </source>
</reference>
<feature type="transmembrane region" description="Helical" evidence="1">
    <location>
        <begin position="21"/>
        <end position="44"/>
    </location>
</feature>